<dbReference type="AlphaFoldDB" id="A0A134BA57"/>
<proteinExistence type="predicted"/>
<keyword evidence="3" id="KW-1185">Reference proteome</keyword>
<comment type="caution">
    <text evidence="2">The sequence shown here is derived from an EMBL/GenBank/DDBJ whole genome shotgun (WGS) entry which is preliminary data.</text>
</comment>
<accession>A0A134BA57</accession>
<protein>
    <submittedName>
        <fullName evidence="2">Uncharacterized protein</fullName>
    </submittedName>
</protein>
<name>A0A134BA57_9PORP</name>
<dbReference type="STRING" id="322095.HMPREF3185_00776"/>
<dbReference type="PATRIC" id="fig|322095.3.peg.766"/>
<feature type="transmembrane region" description="Helical" evidence="1">
    <location>
        <begin position="130"/>
        <end position="156"/>
    </location>
</feature>
<evidence type="ECO:0000313" key="2">
    <source>
        <dbReference type="EMBL" id="KXB76837.1"/>
    </source>
</evidence>
<keyword evidence="1" id="KW-1133">Transmembrane helix</keyword>
<organism evidence="2 3">
    <name type="scientific">Porphyromonas somerae</name>
    <dbReference type="NCBI Taxonomy" id="322095"/>
    <lineage>
        <taxon>Bacteria</taxon>
        <taxon>Pseudomonadati</taxon>
        <taxon>Bacteroidota</taxon>
        <taxon>Bacteroidia</taxon>
        <taxon>Bacteroidales</taxon>
        <taxon>Porphyromonadaceae</taxon>
        <taxon>Porphyromonas</taxon>
    </lineage>
</organism>
<dbReference type="EMBL" id="LSDK01000055">
    <property type="protein sequence ID" value="KXB76837.1"/>
    <property type="molecule type" value="Genomic_DNA"/>
</dbReference>
<evidence type="ECO:0000256" key="1">
    <source>
        <dbReference type="SAM" id="Phobius"/>
    </source>
</evidence>
<keyword evidence="1" id="KW-0472">Membrane</keyword>
<reference evidence="3" key="1">
    <citation type="submission" date="2016-01" db="EMBL/GenBank/DDBJ databases">
        <authorList>
            <person name="Mitreva M."/>
            <person name="Pepin K.H."/>
            <person name="Mihindukulasuriya K.A."/>
            <person name="Fulton R."/>
            <person name="Fronick C."/>
            <person name="O'Laughlin M."/>
            <person name="Miner T."/>
            <person name="Herter B."/>
            <person name="Rosa B.A."/>
            <person name="Cordes M."/>
            <person name="Tomlinson C."/>
            <person name="Wollam A."/>
            <person name="Palsikar V.B."/>
            <person name="Mardis E.R."/>
            <person name="Wilson R.K."/>
        </authorList>
    </citation>
    <scope>NUCLEOTIDE SEQUENCE [LARGE SCALE GENOMIC DNA]</scope>
    <source>
        <strain evidence="3">KA00683</strain>
    </source>
</reference>
<feature type="transmembrane region" description="Helical" evidence="1">
    <location>
        <begin position="163"/>
        <end position="182"/>
    </location>
</feature>
<dbReference type="Proteomes" id="UP000070224">
    <property type="component" value="Unassembled WGS sequence"/>
</dbReference>
<sequence length="227" mass="25490">MELVVQILLLFIIVASVLRLSFERGWIIPTLFAVVAAVFVYLTYPYAIEQTKTGLAAYIADRSLREYAAIFISLDVALIMAYSFSRLSHPRGRWGRVIAFLLRLYPGVLIFPVLFYLQSTLIFALPGMDFGVVSLLLAAGTVVLLLGLTFLLRFLLPEEEQRLEVLFLVELFVFILGIIASVDETIRMAPTESPIQWSGLVLTLGIGLLCFAVGYFAPRIRRSLKHK</sequence>
<feature type="transmembrane region" description="Helical" evidence="1">
    <location>
        <begin position="27"/>
        <end position="47"/>
    </location>
</feature>
<feature type="transmembrane region" description="Helical" evidence="1">
    <location>
        <begin position="67"/>
        <end position="85"/>
    </location>
</feature>
<dbReference type="RefSeq" id="WP_060935194.1">
    <property type="nucleotide sequence ID" value="NZ_KQ960435.1"/>
</dbReference>
<feature type="transmembrane region" description="Helical" evidence="1">
    <location>
        <begin position="97"/>
        <end position="118"/>
    </location>
</feature>
<dbReference type="OrthoDB" id="1047589at2"/>
<feature type="transmembrane region" description="Helical" evidence="1">
    <location>
        <begin position="6"/>
        <end position="22"/>
    </location>
</feature>
<keyword evidence="1" id="KW-0812">Transmembrane</keyword>
<feature type="transmembrane region" description="Helical" evidence="1">
    <location>
        <begin position="194"/>
        <end position="217"/>
    </location>
</feature>
<gene>
    <name evidence="2" type="ORF">HMPREF3185_00776</name>
</gene>
<evidence type="ECO:0000313" key="3">
    <source>
        <dbReference type="Proteomes" id="UP000070224"/>
    </source>
</evidence>